<keyword evidence="2" id="KW-0812">Transmembrane</keyword>
<evidence type="ECO:0000256" key="3">
    <source>
        <dbReference type="SAM" id="SignalP"/>
    </source>
</evidence>
<feature type="transmembrane region" description="Helical" evidence="2">
    <location>
        <begin position="115"/>
        <end position="141"/>
    </location>
</feature>
<evidence type="ECO:0000256" key="2">
    <source>
        <dbReference type="SAM" id="Phobius"/>
    </source>
</evidence>
<keyword evidence="2" id="KW-1133">Transmembrane helix</keyword>
<protein>
    <submittedName>
        <fullName evidence="4">Uncharacterized protein</fullName>
    </submittedName>
</protein>
<comment type="caution">
    <text evidence="4">The sequence shown here is derived from an EMBL/GenBank/DDBJ whole genome shotgun (WGS) entry which is preliminary data.</text>
</comment>
<evidence type="ECO:0000256" key="1">
    <source>
        <dbReference type="SAM" id="MobiDB-lite"/>
    </source>
</evidence>
<sequence>MFLSSGLMSYMKIMLWILWTLGLVHFGQPVQPSNQSFHLRRYTSNGSFHHTEPEILKSDTTYGRTDLRLEDRDTVPLQSNRGKRDEENGGDKTTTTAPADKEDDKPNIGLLEFKWISYLLLFAIINLLILLLIGIAFVIYFSTQDKCKEKNKGGNDEGWGCIETEIECSCEE</sequence>
<dbReference type="AlphaFoldDB" id="A0AAN9YAH3"/>
<feature type="chain" id="PRO_5042921775" evidence="3">
    <location>
        <begin position="30"/>
        <end position="172"/>
    </location>
</feature>
<feature type="region of interest" description="Disordered" evidence="1">
    <location>
        <begin position="73"/>
        <end position="101"/>
    </location>
</feature>
<organism evidence="4 5">
    <name type="scientific">Parthenolecanium corni</name>
    <dbReference type="NCBI Taxonomy" id="536013"/>
    <lineage>
        <taxon>Eukaryota</taxon>
        <taxon>Metazoa</taxon>
        <taxon>Ecdysozoa</taxon>
        <taxon>Arthropoda</taxon>
        <taxon>Hexapoda</taxon>
        <taxon>Insecta</taxon>
        <taxon>Pterygota</taxon>
        <taxon>Neoptera</taxon>
        <taxon>Paraneoptera</taxon>
        <taxon>Hemiptera</taxon>
        <taxon>Sternorrhyncha</taxon>
        <taxon>Coccoidea</taxon>
        <taxon>Coccidae</taxon>
        <taxon>Parthenolecanium</taxon>
    </lineage>
</organism>
<evidence type="ECO:0000313" key="5">
    <source>
        <dbReference type="Proteomes" id="UP001367676"/>
    </source>
</evidence>
<keyword evidence="3" id="KW-0732">Signal</keyword>
<name>A0AAN9YAH3_9HEMI</name>
<evidence type="ECO:0000313" key="4">
    <source>
        <dbReference type="EMBL" id="KAK7603545.1"/>
    </source>
</evidence>
<accession>A0AAN9YAH3</accession>
<keyword evidence="2" id="KW-0472">Membrane</keyword>
<keyword evidence="5" id="KW-1185">Reference proteome</keyword>
<dbReference type="Proteomes" id="UP001367676">
    <property type="component" value="Unassembled WGS sequence"/>
</dbReference>
<feature type="signal peptide" evidence="3">
    <location>
        <begin position="1"/>
        <end position="29"/>
    </location>
</feature>
<gene>
    <name evidence="4" type="ORF">V9T40_003544</name>
</gene>
<reference evidence="4 5" key="1">
    <citation type="submission" date="2024-03" db="EMBL/GenBank/DDBJ databases">
        <title>Adaptation during the transition from Ophiocordyceps entomopathogen to insect associate is accompanied by gene loss and intensified selection.</title>
        <authorList>
            <person name="Ward C.M."/>
            <person name="Onetto C.A."/>
            <person name="Borneman A.R."/>
        </authorList>
    </citation>
    <scope>NUCLEOTIDE SEQUENCE [LARGE SCALE GENOMIC DNA]</scope>
    <source>
        <strain evidence="4">AWRI1</strain>
        <tissue evidence="4">Single Adult Female</tissue>
    </source>
</reference>
<proteinExistence type="predicted"/>
<dbReference type="EMBL" id="JBBCAQ010000006">
    <property type="protein sequence ID" value="KAK7603545.1"/>
    <property type="molecule type" value="Genomic_DNA"/>
</dbReference>